<feature type="region of interest" description="Disordered" evidence="1">
    <location>
        <begin position="384"/>
        <end position="407"/>
    </location>
</feature>
<name>C7M9U9_BRAFD</name>
<feature type="transmembrane region" description="Helical" evidence="2">
    <location>
        <begin position="238"/>
        <end position="256"/>
    </location>
</feature>
<keyword evidence="5" id="KW-1185">Reference proteome</keyword>
<feature type="transmembrane region" description="Helical" evidence="2">
    <location>
        <begin position="66"/>
        <end position="83"/>
    </location>
</feature>
<sequence>MSSVPLARRALGPDLARGISLLGIALANMVGWLHGQQWTVLLKQRDGTGADRVVDVLVALLADNRGFPLFALLFGYGIGVLHRRSRERGERVRRFLARMGRRHLVLLGIGAMHALLLFTGDILIAYAIIGMLVVLLIPRHRAALPLAGLLALPALGVWGWVDGTIGLSGQDGYAAASAPTYLASLEIRSGEALREIALALISDIGLLTPMAMGAIAARLHLLEQVEGNRDLLVPLTRWGLLIGVAGAVPLTAVLVLDPAHAHLDSAAVLGILGVLHQYSGLAGALGLAAGAALLGERVTRRGALGEGAVRGIAALGTVSLSAYIGQSVLYLALFPPYTLDLGASLGSAGAAGIALLGWLAMIPPAIVLHRRGLRGPLEMLLRRLAGSTAPRPRPTAPPTPARKGARP</sequence>
<dbReference type="PANTHER" id="PTHR30590">
    <property type="entry name" value="INNER MEMBRANE PROTEIN"/>
    <property type="match status" value="1"/>
</dbReference>
<dbReference type="Pfam" id="PF04235">
    <property type="entry name" value="DUF418"/>
    <property type="match status" value="1"/>
</dbReference>
<keyword evidence="2" id="KW-0812">Transmembrane</keyword>
<gene>
    <name evidence="4" type="ordered locus">Bfae_07880</name>
</gene>
<keyword evidence="2" id="KW-0472">Membrane</keyword>
<feature type="domain" description="DUF418" evidence="3">
    <location>
        <begin position="218"/>
        <end position="385"/>
    </location>
</feature>
<dbReference type="STRING" id="446465.Bfae_07880"/>
<protein>
    <submittedName>
        <fullName evidence="4">Predicted membrane protein</fullName>
    </submittedName>
</protein>
<feature type="transmembrane region" description="Helical" evidence="2">
    <location>
        <begin position="104"/>
        <end position="137"/>
    </location>
</feature>
<evidence type="ECO:0000256" key="1">
    <source>
        <dbReference type="SAM" id="MobiDB-lite"/>
    </source>
</evidence>
<dbReference type="eggNOG" id="COG2311">
    <property type="taxonomic scope" value="Bacteria"/>
</dbReference>
<evidence type="ECO:0000313" key="5">
    <source>
        <dbReference type="Proteomes" id="UP000001919"/>
    </source>
</evidence>
<organism evidence="4 5">
    <name type="scientific">Brachybacterium faecium (strain ATCC 43885 / DSM 4810 / JCM 11609 / LMG 19847 / NBRC 14762 / NCIMB 9860 / 6-10)</name>
    <dbReference type="NCBI Taxonomy" id="446465"/>
    <lineage>
        <taxon>Bacteria</taxon>
        <taxon>Bacillati</taxon>
        <taxon>Actinomycetota</taxon>
        <taxon>Actinomycetes</taxon>
        <taxon>Micrococcales</taxon>
        <taxon>Dermabacteraceae</taxon>
        <taxon>Brachybacterium</taxon>
    </lineage>
</organism>
<evidence type="ECO:0000259" key="3">
    <source>
        <dbReference type="Pfam" id="PF04235"/>
    </source>
</evidence>
<dbReference type="HOGENOM" id="CLU_039610_1_0_11"/>
<feature type="transmembrane region" description="Helical" evidence="2">
    <location>
        <begin position="15"/>
        <end position="33"/>
    </location>
</feature>
<dbReference type="AlphaFoldDB" id="C7M9U9"/>
<feature type="transmembrane region" description="Helical" evidence="2">
    <location>
        <begin position="143"/>
        <end position="161"/>
    </location>
</feature>
<proteinExistence type="predicted"/>
<dbReference type="Proteomes" id="UP000001919">
    <property type="component" value="Chromosome"/>
</dbReference>
<dbReference type="KEGG" id="bfa:Bfae_07880"/>
<feature type="transmembrane region" description="Helical" evidence="2">
    <location>
        <begin position="276"/>
        <end position="295"/>
    </location>
</feature>
<feature type="transmembrane region" description="Helical" evidence="2">
    <location>
        <begin position="307"/>
        <end position="333"/>
    </location>
</feature>
<dbReference type="PANTHER" id="PTHR30590:SF2">
    <property type="entry name" value="INNER MEMBRANE PROTEIN"/>
    <property type="match status" value="1"/>
</dbReference>
<feature type="compositionally biased region" description="Pro residues" evidence="1">
    <location>
        <begin position="391"/>
        <end position="400"/>
    </location>
</feature>
<evidence type="ECO:0000313" key="4">
    <source>
        <dbReference type="EMBL" id="ACU84643.1"/>
    </source>
</evidence>
<dbReference type="OrthoDB" id="2388539at2"/>
<feature type="transmembrane region" description="Helical" evidence="2">
    <location>
        <begin position="345"/>
        <end position="368"/>
    </location>
</feature>
<dbReference type="InterPro" id="IPR052529">
    <property type="entry name" value="Bact_Transport_Assoc"/>
</dbReference>
<accession>C7M9U9</accession>
<keyword evidence="2" id="KW-1133">Transmembrane helix</keyword>
<evidence type="ECO:0000256" key="2">
    <source>
        <dbReference type="SAM" id="Phobius"/>
    </source>
</evidence>
<dbReference type="EMBL" id="CP001643">
    <property type="protein sequence ID" value="ACU84643.1"/>
    <property type="molecule type" value="Genomic_DNA"/>
</dbReference>
<reference evidence="4 5" key="1">
    <citation type="journal article" date="2009" name="Stand. Genomic Sci.">
        <title>Complete genome sequence of Brachybacterium faecium type strain (Schefferle 6-10).</title>
        <authorList>
            <person name="Lapidus A."/>
            <person name="Pukall R."/>
            <person name="Labuttii K."/>
            <person name="Copeland A."/>
            <person name="Del Rio T.G."/>
            <person name="Nolan M."/>
            <person name="Chen F."/>
            <person name="Lucas S."/>
            <person name="Tice H."/>
            <person name="Cheng J.F."/>
            <person name="Bruce D."/>
            <person name="Goodwin L."/>
            <person name="Pitluck S."/>
            <person name="Rohde M."/>
            <person name="Goker M."/>
            <person name="Pati A."/>
            <person name="Ivanova N."/>
            <person name="Mavrommatis K."/>
            <person name="Chen A."/>
            <person name="Palaniappan K."/>
            <person name="D'haeseleer P."/>
            <person name="Chain P."/>
            <person name="Bristow J."/>
            <person name="Eisen J.A."/>
            <person name="Markowitz V."/>
            <person name="Hugenholtz P."/>
            <person name="Kyrpides N.C."/>
            <person name="Klenk H.P."/>
        </authorList>
    </citation>
    <scope>NUCLEOTIDE SEQUENCE [LARGE SCALE GENOMIC DNA]</scope>
    <source>
        <strain evidence="5">ATCC 43885 / DSM 4810 / JCM 11609 / LMG 19847 / NBRC 14762 / NCIMB 9860 / 6-10</strain>
    </source>
</reference>
<dbReference type="PATRIC" id="fig|446465.5.peg.779"/>
<dbReference type="InterPro" id="IPR007349">
    <property type="entry name" value="DUF418"/>
</dbReference>